<dbReference type="PANTHER" id="PTHR37534">
    <property type="entry name" value="TRANSCRIPTIONAL ACTIVATOR PROTEIN UGA3"/>
    <property type="match status" value="1"/>
</dbReference>
<dbReference type="PROSITE" id="PS50048">
    <property type="entry name" value="ZN2_CY6_FUNGAL_2"/>
    <property type="match status" value="1"/>
</dbReference>
<gene>
    <name evidence="5" type="ORF">K402DRAFT_391285</name>
</gene>
<dbReference type="CDD" id="cd00067">
    <property type="entry name" value="GAL4"/>
    <property type="match status" value="1"/>
</dbReference>
<dbReference type="Proteomes" id="UP000800041">
    <property type="component" value="Unassembled WGS sequence"/>
</dbReference>
<reference evidence="5" key="1">
    <citation type="journal article" date="2020" name="Stud. Mycol.">
        <title>101 Dothideomycetes genomes: a test case for predicting lifestyles and emergence of pathogens.</title>
        <authorList>
            <person name="Haridas S."/>
            <person name="Albert R."/>
            <person name="Binder M."/>
            <person name="Bloem J."/>
            <person name="Labutti K."/>
            <person name="Salamov A."/>
            <person name="Andreopoulos B."/>
            <person name="Baker S."/>
            <person name="Barry K."/>
            <person name="Bills G."/>
            <person name="Bluhm B."/>
            <person name="Cannon C."/>
            <person name="Castanera R."/>
            <person name="Culley D."/>
            <person name="Daum C."/>
            <person name="Ezra D."/>
            <person name="Gonzalez J."/>
            <person name="Henrissat B."/>
            <person name="Kuo A."/>
            <person name="Liang C."/>
            <person name="Lipzen A."/>
            <person name="Lutzoni F."/>
            <person name="Magnuson J."/>
            <person name="Mondo S."/>
            <person name="Nolan M."/>
            <person name="Ohm R."/>
            <person name="Pangilinan J."/>
            <person name="Park H.-J."/>
            <person name="Ramirez L."/>
            <person name="Alfaro M."/>
            <person name="Sun H."/>
            <person name="Tritt A."/>
            <person name="Yoshinaga Y."/>
            <person name="Zwiers L.-H."/>
            <person name="Turgeon B."/>
            <person name="Goodwin S."/>
            <person name="Spatafora J."/>
            <person name="Crous P."/>
            <person name="Grigoriev I."/>
        </authorList>
    </citation>
    <scope>NUCLEOTIDE SEQUENCE</scope>
    <source>
        <strain evidence="5">CBS 113979</strain>
    </source>
</reference>
<feature type="domain" description="Zn(2)-C6 fungal-type" evidence="4">
    <location>
        <begin position="81"/>
        <end position="109"/>
    </location>
</feature>
<feature type="region of interest" description="Disordered" evidence="3">
    <location>
        <begin position="657"/>
        <end position="683"/>
    </location>
</feature>
<dbReference type="AlphaFoldDB" id="A0A6G1H7Y4"/>
<dbReference type="InterPro" id="IPR036864">
    <property type="entry name" value="Zn2-C6_fun-type_DNA-bd_sf"/>
</dbReference>
<dbReference type="Pfam" id="PF11951">
    <property type="entry name" value="Fungal_trans_2"/>
    <property type="match status" value="1"/>
</dbReference>
<dbReference type="Gene3D" id="4.10.240.10">
    <property type="entry name" value="Zn(2)-C6 fungal-type DNA-binding domain"/>
    <property type="match status" value="1"/>
</dbReference>
<keyword evidence="2" id="KW-0539">Nucleus</keyword>
<feature type="region of interest" description="Disordered" evidence="3">
    <location>
        <begin position="125"/>
        <end position="190"/>
    </location>
</feature>
<protein>
    <recommendedName>
        <fullName evidence="4">Zn(2)-C6 fungal-type domain-containing protein</fullName>
    </recommendedName>
</protein>
<dbReference type="OrthoDB" id="3886144at2759"/>
<dbReference type="PROSITE" id="PS00463">
    <property type="entry name" value="ZN2_CY6_FUNGAL_1"/>
    <property type="match status" value="1"/>
</dbReference>
<feature type="compositionally biased region" description="Polar residues" evidence="3">
    <location>
        <begin position="145"/>
        <end position="157"/>
    </location>
</feature>
<feature type="region of interest" description="Disordered" evidence="3">
    <location>
        <begin position="1"/>
        <end position="82"/>
    </location>
</feature>
<sequence>MAETITIPSPSVFLNSPCEPPAVLPPTTTGASAGARQKEKKNGQAAQKRRASPPKPPTAKEPAAVQAGGITKRKQSKSRNGCVTCKAKRLKCDETKPTCKQCTKRNVTCGGYKKDFKWRPFEEASFVTKQEKPPAPRAKKASPPTSVSRPAESSSPQDVLPMPMSAMAAASPHPGSLPHTPLMNHPLSEAGSMFPIDPGLLNIPPTSMPDDMKIEPGSLPSTATLMSEDGTLQDTTTAASSISSGQSPRLVDLLLPGTDLSTPPQEYHSFRSQYPDSLYQPISFEMTPRGMDIDDDVEEIPRQPDIDYTQADWMIRFATPSSSSSDSSDDRFMPQPDLCTMFRQIQFPGDSPEAISLRFDQQTCGILSVKNGPMENPWRTLIWPLAKDSPALYHALASMTIFHTSKNHPELRVQGIEHMRNSIEALATNIENMRFDTAIATTLTLAFSESWDLHTSTGINHIKGAKIMVNQALRKLSQNPFTFSTGVEMERMQFLCNTWVYMDVIARLTTAASDDENDDVMGGDNDFDTVVFSPFMNHNAAHSPSMSPNSPRKLSPLAEIDPLMGLATTLFPLIGRAANLIRRVRRCAANSPTIISHALGLKQALEAWGPPALEDVKIPMDESTSIVHALQTAEAYRWATLLYLHQAVPEIPVGMGMAEGRPHSSRRMSSAERNGGSRQERAASQPYASLASRILCLLATVPVESRTVIVHIFPLIAAGSEAMGEDREWVEQRWQEMGKRMGIGVVDRCAEVCREVWSRRDGHLGENNTSFGGESSRKRDFMSPNNGDNTMDLGMGGVCGDPFGFNAFPGGFGDDGRRGASLDGFGMTSSNGKRPALSGRLRKSSADAVTGAIDPEFTVRGRLHWLGVMADWGWEVLLG</sequence>
<evidence type="ECO:0000256" key="2">
    <source>
        <dbReference type="ARBA" id="ARBA00023242"/>
    </source>
</evidence>
<comment type="subcellular location">
    <subcellularLocation>
        <location evidence="1">Nucleus</location>
    </subcellularLocation>
</comment>
<dbReference type="GO" id="GO:0000981">
    <property type="term" value="F:DNA-binding transcription factor activity, RNA polymerase II-specific"/>
    <property type="evidence" value="ECO:0007669"/>
    <property type="project" value="InterPro"/>
</dbReference>
<proteinExistence type="predicted"/>
<organism evidence="5 6">
    <name type="scientific">Aulographum hederae CBS 113979</name>
    <dbReference type="NCBI Taxonomy" id="1176131"/>
    <lineage>
        <taxon>Eukaryota</taxon>
        <taxon>Fungi</taxon>
        <taxon>Dikarya</taxon>
        <taxon>Ascomycota</taxon>
        <taxon>Pezizomycotina</taxon>
        <taxon>Dothideomycetes</taxon>
        <taxon>Pleosporomycetidae</taxon>
        <taxon>Aulographales</taxon>
        <taxon>Aulographaceae</taxon>
    </lineage>
</organism>
<dbReference type="SUPFAM" id="SSF57701">
    <property type="entry name" value="Zn2/Cys6 DNA-binding domain"/>
    <property type="match status" value="1"/>
</dbReference>
<evidence type="ECO:0000256" key="1">
    <source>
        <dbReference type="ARBA" id="ARBA00004123"/>
    </source>
</evidence>
<dbReference type="PANTHER" id="PTHR37534:SF47">
    <property type="entry name" value="ZN(2)-C6 FUNGAL-TYPE DOMAIN-CONTAINING PROTEIN"/>
    <property type="match status" value="1"/>
</dbReference>
<evidence type="ECO:0000313" key="5">
    <source>
        <dbReference type="EMBL" id="KAF1989130.1"/>
    </source>
</evidence>
<feature type="compositionally biased region" description="Polar residues" evidence="3">
    <location>
        <begin position="1"/>
        <end position="14"/>
    </location>
</feature>
<name>A0A6G1H7Y4_9PEZI</name>
<dbReference type="GO" id="GO:0005634">
    <property type="term" value="C:nucleus"/>
    <property type="evidence" value="ECO:0007669"/>
    <property type="project" value="UniProtKB-SubCell"/>
</dbReference>
<dbReference type="GO" id="GO:0008270">
    <property type="term" value="F:zinc ion binding"/>
    <property type="evidence" value="ECO:0007669"/>
    <property type="project" value="InterPro"/>
</dbReference>
<feature type="compositionally biased region" description="Low complexity" evidence="3">
    <location>
        <begin position="161"/>
        <end position="172"/>
    </location>
</feature>
<dbReference type="InterPro" id="IPR001138">
    <property type="entry name" value="Zn2Cys6_DnaBD"/>
</dbReference>
<dbReference type="Pfam" id="PF00172">
    <property type="entry name" value="Zn_clus"/>
    <property type="match status" value="1"/>
</dbReference>
<evidence type="ECO:0000256" key="3">
    <source>
        <dbReference type="SAM" id="MobiDB-lite"/>
    </source>
</evidence>
<dbReference type="GO" id="GO:0045944">
    <property type="term" value="P:positive regulation of transcription by RNA polymerase II"/>
    <property type="evidence" value="ECO:0007669"/>
    <property type="project" value="TreeGrafter"/>
</dbReference>
<dbReference type="SMART" id="SM00066">
    <property type="entry name" value="GAL4"/>
    <property type="match status" value="1"/>
</dbReference>
<evidence type="ECO:0000259" key="4">
    <source>
        <dbReference type="PROSITE" id="PS50048"/>
    </source>
</evidence>
<evidence type="ECO:0000313" key="6">
    <source>
        <dbReference type="Proteomes" id="UP000800041"/>
    </source>
</evidence>
<keyword evidence="6" id="KW-1185">Reference proteome</keyword>
<accession>A0A6G1H7Y4</accession>
<dbReference type="EMBL" id="ML977146">
    <property type="protein sequence ID" value="KAF1989130.1"/>
    <property type="molecule type" value="Genomic_DNA"/>
</dbReference>
<dbReference type="GO" id="GO:0000976">
    <property type="term" value="F:transcription cis-regulatory region binding"/>
    <property type="evidence" value="ECO:0007669"/>
    <property type="project" value="TreeGrafter"/>
</dbReference>
<dbReference type="InterPro" id="IPR021858">
    <property type="entry name" value="Fun_TF"/>
</dbReference>